<feature type="non-terminal residue" evidence="2">
    <location>
        <position position="122"/>
    </location>
</feature>
<dbReference type="EMBL" id="ADAS02010524">
    <property type="protein sequence ID" value="OAV84864.1"/>
    <property type="molecule type" value="Genomic_DNA"/>
</dbReference>
<protein>
    <submittedName>
        <fullName evidence="2 3">Uncharacterized protein</fullName>
    </submittedName>
</protein>
<feature type="region of interest" description="Disordered" evidence="1">
    <location>
        <begin position="27"/>
        <end position="50"/>
    </location>
</feature>
<keyword evidence="4" id="KW-1185">Reference proteome</keyword>
<proteinExistence type="predicted"/>
<gene>
    <name evidence="2" type="ORF">PTTG_10148</name>
</gene>
<reference evidence="2" key="2">
    <citation type="submission" date="2016-05" db="EMBL/GenBank/DDBJ databases">
        <title>Comparative analysis highlights variable genome content of wheat rusts and divergence of the mating loci.</title>
        <authorList>
            <person name="Cuomo C.A."/>
            <person name="Bakkeren G."/>
            <person name="Szabo L."/>
            <person name="Khalil H."/>
            <person name="Joly D."/>
            <person name="Goldberg J."/>
            <person name="Young S."/>
            <person name="Zeng Q."/>
            <person name="Fellers J."/>
        </authorList>
    </citation>
    <scope>NUCLEOTIDE SEQUENCE [LARGE SCALE GENOMIC DNA]</scope>
    <source>
        <strain evidence="2">1-1 BBBD Race 1</strain>
    </source>
</reference>
<feature type="compositionally biased region" description="Pro residues" evidence="1">
    <location>
        <begin position="85"/>
        <end position="95"/>
    </location>
</feature>
<dbReference type="Proteomes" id="UP000005240">
    <property type="component" value="Unassembled WGS sequence"/>
</dbReference>
<accession>A0A180FWK0</accession>
<feature type="region of interest" description="Disordered" evidence="1">
    <location>
        <begin position="81"/>
        <end position="122"/>
    </location>
</feature>
<dbReference type="AlphaFoldDB" id="A0A180FWK0"/>
<reference evidence="3 4" key="3">
    <citation type="journal article" date="2017" name="G3 (Bethesda)">
        <title>Comparative analysis highlights variable genome content of wheat rusts and divergence of the mating loci.</title>
        <authorList>
            <person name="Cuomo C.A."/>
            <person name="Bakkeren G."/>
            <person name="Khalil H.B."/>
            <person name="Panwar V."/>
            <person name="Joly D."/>
            <person name="Linning R."/>
            <person name="Sakthikumar S."/>
            <person name="Song X."/>
            <person name="Adiconis X."/>
            <person name="Fan L."/>
            <person name="Goldberg J.M."/>
            <person name="Levin J.Z."/>
            <person name="Young S."/>
            <person name="Zeng Q."/>
            <person name="Anikster Y."/>
            <person name="Bruce M."/>
            <person name="Wang M."/>
            <person name="Yin C."/>
            <person name="McCallum B."/>
            <person name="Szabo L.J."/>
            <person name="Hulbert S."/>
            <person name="Chen X."/>
            <person name="Fellers J.P."/>
        </authorList>
    </citation>
    <scope>NUCLEOTIDE SEQUENCE</scope>
    <source>
        <strain evidence="4">Isolate 1-1 / race 1 (BBBD)</strain>
        <strain evidence="3">isolate 1-1 / race 1 (BBBD)</strain>
    </source>
</reference>
<reference evidence="2" key="1">
    <citation type="submission" date="2009-11" db="EMBL/GenBank/DDBJ databases">
        <authorList>
            <consortium name="The Broad Institute Genome Sequencing Platform"/>
            <person name="Ward D."/>
            <person name="Feldgarden M."/>
            <person name="Earl A."/>
            <person name="Young S.K."/>
            <person name="Zeng Q."/>
            <person name="Koehrsen M."/>
            <person name="Alvarado L."/>
            <person name="Berlin A."/>
            <person name="Bochicchio J."/>
            <person name="Borenstein D."/>
            <person name="Chapman S.B."/>
            <person name="Chen Z."/>
            <person name="Engels R."/>
            <person name="Freedman E."/>
            <person name="Gellesch M."/>
            <person name="Goldberg J."/>
            <person name="Griggs A."/>
            <person name="Gujja S."/>
            <person name="Heilman E."/>
            <person name="Heiman D."/>
            <person name="Hepburn T."/>
            <person name="Howarth C."/>
            <person name="Jen D."/>
            <person name="Larson L."/>
            <person name="Lewis B."/>
            <person name="Mehta T."/>
            <person name="Park D."/>
            <person name="Pearson M."/>
            <person name="Roberts A."/>
            <person name="Saif S."/>
            <person name="Shea T."/>
            <person name="Shenoy N."/>
            <person name="Sisk P."/>
            <person name="Stolte C."/>
            <person name="Sykes S."/>
            <person name="Thomson T."/>
            <person name="Walk T."/>
            <person name="White J."/>
            <person name="Yandava C."/>
            <person name="Izard J."/>
            <person name="Baranova O.V."/>
            <person name="Blanton J.M."/>
            <person name="Tanner A.C."/>
            <person name="Dewhirst F.E."/>
            <person name="Haas B."/>
            <person name="Nusbaum C."/>
            <person name="Birren B."/>
        </authorList>
    </citation>
    <scope>NUCLEOTIDE SEQUENCE [LARGE SCALE GENOMIC DNA]</scope>
    <source>
        <strain evidence="2">1-1 BBBD Race 1</strain>
    </source>
</reference>
<reference evidence="3" key="4">
    <citation type="submission" date="2025-05" db="UniProtKB">
        <authorList>
            <consortium name="EnsemblFungi"/>
        </authorList>
    </citation>
    <scope>IDENTIFICATION</scope>
    <source>
        <strain evidence="3">isolate 1-1 / race 1 (BBBD)</strain>
    </source>
</reference>
<name>A0A180FWK0_PUCT1</name>
<dbReference type="VEuPathDB" id="FungiDB:PTTG_10148"/>
<evidence type="ECO:0000313" key="2">
    <source>
        <dbReference type="EMBL" id="OAV84864.1"/>
    </source>
</evidence>
<dbReference type="EnsemblFungi" id="PTTG_10148-t43_1">
    <property type="protein sequence ID" value="PTTG_10148-t43_1-p1"/>
    <property type="gene ID" value="PTTG_10148"/>
</dbReference>
<evidence type="ECO:0000313" key="4">
    <source>
        <dbReference type="Proteomes" id="UP000005240"/>
    </source>
</evidence>
<organism evidence="2">
    <name type="scientific">Puccinia triticina (isolate 1-1 / race 1 (BBBD))</name>
    <name type="common">Brown leaf rust fungus</name>
    <dbReference type="NCBI Taxonomy" id="630390"/>
    <lineage>
        <taxon>Eukaryota</taxon>
        <taxon>Fungi</taxon>
        <taxon>Dikarya</taxon>
        <taxon>Basidiomycota</taxon>
        <taxon>Pucciniomycotina</taxon>
        <taxon>Pucciniomycetes</taxon>
        <taxon>Pucciniales</taxon>
        <taxon>Pucciniaceae</taxon>
        <taxon>Puccinia</taxon>
    </lineage>
</organism>
<evidence type="ECO:0000313" key="3">
    <source>
        <dbReference type="EnsemblFungi" id="PTTG_10148-t43_1-p1"/>
    </source>
</evidence>
<feature type="compositionally biased region" description="Polar residues" evidence="1">
    <location>
        <begin position="109"/>
        <end position="122"/>
    </location>
</feature>
<sequence>MSTRQTISSDQLLPLTDPEDILRRARAEQRRLQQAASTAAQLNSPLEATETESIAPHAFAPLIVGSAPASLLSGVQLALTVDPQEPLPTPGPDPQDPAEDSSPMIPPSMTDSSLQAPPNTTT</sequence>
<feature type="compositionally biased region" description="Polar residues" evidence="1">
    <location>
        <begin position="37"/>
        <end position="46"/>
    </location>
</feature>
<evidence type="ECO:0000256" key="1">
    <source>
        <dbReference type="SAM" id="MobiDB-lite"/>
    </source>
</evidence>